<dbReference type="Gene3D" id="2.30.29.170">
    <property type="match status" value="3"/>
</dbReference>
<feature type="domain" description="DM10" evidence="6">
    <location>
        <begin position="417"/>
        <end position="517"/>
    </location>
</feature>
<protein>
    <recommendedName>
        <fullName evidence="6">DM10 domain-containing protein</fullName>
    </recommendedName>
</protein>
<dbReference type="PANTHER" id="PTHR12086">
    <property type="entry name" value="EF-HAND DOMAIN C-TERMINAL CONTAINING PROTEIN"/>
    <property type="match status" value="1"/>
</dbReference>
<dbReference type="STRING" id="246404.A0A507FNF3"/>
<feature type="domain" description="DM10" evidence="6">
    <location>
        <begin position="92"/>
        <end position="199"/>
    </location>
</feature>
<name>A0A507FNF3_9FUNG</name>
<keyword evidence="5" id="KW-0966">Cell projection</keyword>
<dbReference type="GO" id="GO:0005930">
    <property type="term" value="C:axoneme"/>
    <property type="evidence" value="ECO:0007669"/>
    <property type="project" value="UniProtKB-SubCell"/>
</dbReference>
<dbReference type="GO" id="GO:0005874">
    <property type="term" value="C:microtubule"/>
    <property type="evidence" value="ECO:0007669"/>
    <property type="project" value="TreeGrafter"/>
</dbReference>
<dbReference type="PANTHER" id="PTHR12086:SF11">
    <property type="entry name" value="EF-HAND DOMAIN-CONTAINING FAMILY MEMBER C2"/>
    <property type="match status" value="1"/>
</dbReference>
<evidence type="ECO:0000313" key="7">
    <source>
        <dbReference type="EMBL" id="TPX76547.1"/>
    </source>
</evidence>
<dbReference type="Pfam" id="PF06565">
    <property type="entry name" value="DM10_dom"/>
    <property type="match status" value="3"/>
</dbReference>
<dbReference type="FunFam" id="2.30.29.170:FF:000003">
    <property type="entry name" value="EF-hand domain (C-terminal) containing 1"/>
    <property type="match status" value="1"/>
</dbReference>
<sequence>MHTKSTAAEQLLKTLPLLPGHSFDLAKMAIPNHRKSHAFDFCNKVSVFCEEKPGIGGKELFGQEEAKIITSVDNYPHSNALGETAPAWLAFDRKVLRFYAYFQEAVHEKREEQYRVRRVNIYFYLEDDTIHVSEPKYANSGIPQGTLIRRHRIPKGNALNGQHYTISDLNVEKEVTFYARTFKIVGCDQFTREFLTSAHVPVPSGGQFPEDPYQVQRAELLGRLKATRPCAPNTSLKKFLENDRRVLRFYCIWDDTNTVFGDVRHMVVHYYLSDDTVDIHESIPANSGRPTNSMFLRRCRLPKNKISGASNVGTKNATPESFFTERDFTLGAVLHLNGRPFVICDCDDFTKEYYRENYGLASFDPVRPSDYEVAIPEEPAINQLAKAAGVGPAAFPDTGSPEERKGGIKSSFRKSFDGLFLRYLAVLKTTKQVDSDRKFVISLYLADDSVSVFEPHQRNSGILGGKFLEKSKIKKQDGLSFYASSDFYIGAQLTFHGHTFIISGADEYALVFMSQHPEQFPSFKK</sequence>
<reference evidence="7 8" key="1">
    <citation type="journal article" date="2019" name="Sci. Rep.">
        <title>Comparative genomics of chytrid fungi reveal insights into the obligate biotrophic and pathogenic lifestyle of Synchytrium endobioticum.</title>
        <authorList>
            <person name="van de Vossenberg B.T.L.H."/>
            <person name="Warris S."/>
            <person name="Nguyen H.D.T."/>
            <person name="van Gent-Pelzer M.P.E."/>
            <person name="Joly D.L."/>
            <person name="van de Geest H.C."/>
            <person name="Bonants P.J.M."/>
            <person name="Smith D.S."/>
            <person name="Levesque C.A."/>
            <person name="van der Lee T.A.J."/>
        </authorList>
    </citation>
    <scope>NUCLEOTIDE SEQUENCE [LARGE SCALE GENOMIC DNA]</scope>
    <source>
        <strain evidence="7 8">CBS 675.73</strain>
    </source>
</reference>
<evidence type="ECO:0000256" key="5">
    <source>
        <dbReference type="ARBA" id="ARBA00023273"/>
    </source>
</evidence>
<organism evidence="7 8">
    <name type="scientific">Chytriomyces confervae</name>
    <dbReference type="NCBI Taxonomy" id="246404"/>
    <lineage>
        <taxon>Eukaryota</taxon>
        <taxon>Fungi</taxon>
        <taxon>Fungi incertae sedis</taxon>
        <taxon>Chytridiomycota</taxon>
        <taxon>Chytridiomycota incertae sedis</taxon>
        <taxon>Chytridiomycetes</taxon>
        <taxon>Chytridiales</taxon>
        <taxon>Chytriomycetaceae</taxon>
        <taxon>Chytriomyces</taxon>
    </lineage>
</organism>
<dbReference type="InterPro" id="IPR006602">
    <property type="entry name" value="DM10_dom"/>
</dbReference>
<dbReference type="InterPro" id="IPR040193">
    <property type="entry name" value="EFHC1/EFHC2/EFHB"/>
</dbReference>
<accession>A0A507FNF3</accession>
<evidence type="ECO:0000256" key="2">
    <source>
        <dbReference type="ARBA" id="ARBA00022490"/>
    </source>
</evidence>
<evidence type="ECO:0000313" key="8">
    <source>
        <dbReference type="Proteomes" id="UP000320333"/>
    </source>
</evidence>
<evidence type="ECO:0000256" key="3">
    <source>
        <dbReference type="ARBA" id="ARBA00022737"/>
    </source>
</evidence>
<comment type="caution">
    <text evidence="7">The sequence shown here is derived from an EMBL/GenBank/DDBJ whole genome shotgun (WGS) entry which is preliminary data.</text>
</comment>
<keyword evidence="8" id="KW-1185">Reference proteome</keyword>
<comment type="subcellular location">
    <subcellularLocation>
        <location evidence="1">Cytoplasm</location>
        <location evidence="1">Cytoskeleton</location>
        <location evidence="1">Cilium axoneme</location>
    </subcellularLocation>
</comment>
<proteinExistence type="predicted"/>
<keyword evidence="2" id="KW-0963">Cytoplasm</keyword>
<evidence type="ECO:0000259" key="6">
    <source>
        <dbReference type="PROSITE" id="PS51336"/>
    </source>
</evidence>
<keyword evidence="3" id="KW-0677">Repeat</keyword>
<dbReference type="Proteomes" id="UP000320333">
    <property type="component" value="Unassembled WGS sequence"/>
</dbReference>
<gene>
    <name evidence="7" type="ORF">CcCBS67573_g02162</name>
</gene>
<evidence type="ECO:0000256" key="1">
    <source>
        <dbReference type="ARBA" id="ARBA00004430"/>
    </source>
</evidence>
<dbReference type="AlphaFoldDB" id="A0A507FNF3"/>
<dbReference type="EMBL" id="QEAP01000043">
    <property type="protein sequence ID" value="TPX76547.1"/>
    <property type="molecule type" value="Genomic_DNA"/>
</dbReference>
<evidence type="ECO:0000256" key="4">
    <source>
        <dbReference type="ARBA" id="ARBA00023212"/>
    </source>
</evidence>
<dbReference type="FunFam" id="2.30.29.170:FF:000001">
    <property type="entry name" value="EF-hand domain containing 1"/>
    <property type="match status" value="1"/>
</dbReference>
<dbReference type="FunFam" id="2.30.29.170:FF:000002">
    <property type="entry name" value="EF-hand domain (C-terminal) containing 1"/>
    <property type="match status" value="1"/>
</dbReference>
<dbReference type="SMART" id="SM00676">
    <property type="entry name" value="DM10"/>
    <property type="match status" value="3"/>
</dbReference>
<feature type="domain" description="DM10" evidence="6">
    <location>
        <begin position="243"/>
        <end position="358"/>
    </location>
</feature>
<keyword evidence="4" id="KW-0206">Cytoskeleton</keyword>
<dbReference type="OrthoDB" id="10255210at2759"/>
<dbReference type="PROSITE" id="PS51336">
    <property type="entry name" value="DM10"/>
    <property type="match status" value="3"/>
</dbReference>